<protein>
    <submittedName>
        <fullName evidence="1">Uncharacterized protein</fullName>
    </submittedName>
</protein>
<accession>A0A6M3M324</accession>
<sequence length="101" mass="11853">MIVKVKVTEDIWEFFDGVRRFGKQIHYPDQEVGAAKDFSKPDIGVRSDFFDFVDRPCTEDERKGGLVELWLYGKDLHDIRQILAYRPVYLLNDSGETIERI</sequence>
<dbReference type="EMBL" id="MT143636">
    <property type="protein sequence ID" value="QJA99228.1"/>
    <property type="molecule type" value="Genomic_DNA"/>
</dbReference>
<proteinExistence type="predicted"/>
<dbReference type="EMBL" id="MT143748">
    <property type="protein sequence ID" value="QJB01970.1"/>
    <property type="molecule type" value="Genomic_DNA"/>
</dbReference>
<reference evidence="1" key="1">
    <citation type="submission" date="2020-03" db="EMBL/GenBank/DDBJ databases">
        <title>The deep terrestrial virosphere.</title>
        <authorList>
            <person name="Holmfeldt K."/>
            <person name="Nilsson E."/>
            <person name="Simone D."/>
            <person name="Lopez-Fernandez M."/>
            <person name="Wu X."/>
            <person name="de Brujin I."/>
            <person name="Lundin D."/>
            <person name="Andersson A."/>
            <person name="Bertilsson S."/>
            <person name="Dopson M."/>
        </authorList>
    </citation>
    <scope>NUCLEOTIDE SEQUENCE</scope>
    <source>
        <strain evidence="1">MM171A01247</strain>
        <strain evidence="2">MM171B01623</strain>
    </source>
</reference>
<organism evidence="1">
    <name type="scientific">viral metagenome</name>
    <dbReference type="NCBI Taxonomy" id="1070528"/>
    <lineage>
        <taxon>unclassified sequences</taxon>
        <taxon>metagenomes</taxon>
        <taxon>organismal metagenomes</taxon>
    </lineage>
</organism>
<gene>
    <name evidence="1" type="ORF">MM171A01247_0013</name>
    <name evidence="2" type="ORF">MM171B01623_0014</name>
</gene>
<name>A0A6M3M324_9ZZZZ</name>
<evidence type="ECO:0000313" key="2">
    <source>
        <dbReference type="EMBL" id="QJB01970.1"/>
    </source>
</evidence>
<evidence type="ECO:0000313" key="1">
    <source>
        <dbReference type="EMBL" id="QJA99228.1"/>
    </source>
</evidence>
<dbReference type="AlphaFoldDB" id="A0A6M3M324"/>